<dbReference type="GO" id="GO:0004523">
    <property type="term" value="F:RNA-DNA hybrid ribonuclease activity"/>
    <property type="evidence" value="ECO:0007669"/>
    <property type="project" value="InterPro"/>
</dbReference>
<dbReference type="PANTHER" id="PTHR47723">
    <property type="entry name" value="OS05G0353850 PROTEIN"/>
    <property type="match status" value="1"/>
</dbReference>
<dbReference type="InterPro" id="IPR036397">
    <property type="entry name" value="RNaseH_sf"/>
</dbReference>
<dbReference type="Pfam" id="PF13966">
    <property type="entry name" value="zf-RVT"/>
    <property type="match status" value="1"/>
</dbReference>
<reference evidence="2 3" key="1">
    <citation type="journal article" date="2014" name="Am. J. Bot.">
        <title>Genome assembly and annotation for red clover (Trifolium pratense; Fabaceae).</title>
        <authorList>
            <person name="Istvanek J."/>
            <person name="Jaros M."/>
            <person name="Krenek A."/>
            <person name="Repkova J."/>
        </authorList>
    </citation>
    <scope>NUCLEOTIDE SEQUENCE [LARGE SCALE GENOMIC DNA]</scope>
    <source>
        <strain evidence="3">cv. Tatra</strain>
        <tissue evidence="2">Young leaves</tissue>
    </source>
</reference>
<dbReference type="ExpressionAtlas" id="A0A2K3NTS9">
    <property type="expression patterns" value="baseline"/>
</dbReference>
<dbReference type="GO" id="GO:0003676">
    <property type="term" value="F:nucleic acid binding"/>
    <property type="evidence" value="ECO:0007669"/>
    <property type="project" value="InterPro"/>
</dbReference>
<evidence type="ECO:0000259" key="1">
    <source>
        <dbReference type="PROSITE" id="PS50879"/>
    </source>
</evidence>
<dbReference type="InterPro" id="IPR044730">
    <property type="entry name" value="RNase_H-like_dom_plant"/>
</dbReference>
<dbReference type="AlphaFoldDB" id="A0A2K3NTS9"/>
<dbReference type="Gene3D" id="3.30.420.10">
    <property type="entry name" value="Ribonuclease H-like superfamily/Ribonuclease H"/>
    <property type="match status" value="1"/>
</dbReference>
<evidence type="ECO:0000313" key="2">
    <source>
        <dbReference type="EMBL" id="PNY06444.1"/>
    </source>
</evidence>
<dbReference type="InterPro" id="IPR026960">
    <property type="entry name" value="RVT-Znf"/>
</dbReference>
<dbReference type="PANTHER" id="PTHR47723:SF19">
    <property type="entry name" value="POLYNUCLEOTIDYL TRANSFERASE, RIBONUCLEASE H-LIKE SUPERFAMILY PROTEIN"/>
    <property type="match status" value="1"/>
</dbReference>
<dbReference type="EMBL" id="ASHM01001310">
    <property type="protein sequence ID" value="PNY06444.1"/>
    <property type="molecule type" value="Genomic_DNA"/>
</dbReference>
<dbReference type="Proteomes" id="UP000236291">
    <property type="component" value="Unassembled WGS sequence"/>
</dbReference>
<dbReference type="InterPro" id="IPR012337">
    <property type="entry name" value="RNaseH-like_sf"/>
</dbReference>
<reference evidence="2 3" key="2">
    <citation type="journal article" date="2017" name="Front. Plant Sci.">
        <title>Gene Classification and Mining of Molecular Markers Useful in Red Clover (Trifolium pratense) Breeding.</title>
        <authorList>
            <person name="Istvanek J."/>
            <person name="Dluhosova J."/>
            <person name="Dluhos P."/>
            <person name="Patkova L."/>
            <person name="Nedelnik J."/>
            <person name="Repkova J."/>
        </authorList>
    </citation>
    <scope>NUCLEOTIDE SEQUENCE [LARGE SCALE GENOMIC DNA]</scope>
    <source>
        <strain evidence="3">cv. Tatra</strain>
        <tissue evidence="2">Young leaves</tissue>
    </source>
</reference>
<dbReference type="InterPro" id="IPR053151">
    <property type="entry name" value="RNase_H-like"/>
</dbReference>
<dbReference type="Pfam" id="PF13456">
    <property type="entry name" value="RVT_3"/>
    <property type="match status" value="1"/>
</dbReference>
<proteinExistence type="predicted"/>
<sequence>MQVNWLPQSVCDDLDKSVRRFIWKGTGDTGMHWVSWNKITQPRRLGGLGVRCSRSQNTVLLGKLVWELLQNPDKLWVNLFNDRYLKGQLPFNVKVTGGSVIWNAVAKAMQLLKEGFTLKIGDGESSFWFDPWVLKERLCSVVPVVAIQDTDMKIKDVWMNGMWNLQSLYTPLPDHIITAIEALQPRLVSNLPDVWTWSNATSGVYSVKDAYNWLRKPTPLQDHVNWQWIWQLPVPATIQFFVWQIIHDSIPVREVLQHRHVCATSVCPRCTSTAESIEHCLFSCPASARIWRACGIHDLHMPLQGTDSFTWYRNMGKKYGTLFFVTIWVVWCSRNDVIFNNSNDNIHTSVTKNFSLLKSCEAAFSSPPTTSNISVTSRSVVWSRPVEGFVCLNVDGSLLGSTNTAGYGGLLRDNNGVFLLGFYGAVTVPSILLAELMAILHGLQICWENGYRRITCFSDSLQAVNLIRDGVSAHHRFANEVVSIRQLLDRDWEIVVKHTLREGNACADVLAKMGALSDSPLVRLSSPPVDLAIPLLADAQGVVFSRE</sequence>
<dbReference type="PROSITE" id="PS50879">
    <property type="entry name" value="RNASE_H_1"/>
    <property type="match status" value="1"/>
</dbReference>
<gene>
    <name evidence="2" type="ORF">L195_g002910</name>
</gene>
<feature type="domain" description="RNase H type-1" evidence="1">
    <location>
        <begin position="386"/>
        <end position="516"/>
    </location>
</feature>
<comment type="caution">
    <text evidence="2">The sequence shown here is derived from an EMBL/GenBank/DDBJ whole genome shotgun (WGS) entry which is preliminary data.</text>
</comment>
<dbReference type="InterPro" id="IPR002156">
    <property type="entry name" value="RNaseH_domain"/>
</dbReference>
<name>A0A2K3NTS9_TRIPR</name>
<protein>
    <submittedName>
        <fullName evidence="2">Ribonuclease H</fullName>
    </submittedName>
</protein>
<dbReference type="STRING" id="57577.A0A2K3NTS9"/>
<dbReference type="CDD" id="cd06222">
    <property type="entry name" value="RNase_H_like"/>
    <property type="match status" value="1"/>
</dbReference>
<evidence type="ECO:0000313" key="3">
    <source>
        <dbReference type="Proteomes" id="UP000236291"/>
    </source>
</evidence>
<accession>A0A2K3NTS9</accession>
<dbReference type="SUPFAM" id="SSF53098">
    <property type="entry name" value="Ribonuclease H-like"/>
    <property type="match status" value="1"/>
</dbReference>
<organism evidence="2 3">
    <name type="scientific">Trifolium pratense</name>
    <name type="common">Red clover</name>
    <dbReference type="NCBI Taxonomy" id="57577"/>
    <lineage>
        <taxon>Eukaryota</taxon>
        <taxon>Viridiplantae</taxon>
        <taxon>Streptophyta</taxon>
        <taxon>Embryophyta</taxon>
        <taxon>Tracheophyta</taxon>
        <taxon>Spermatophyta</taxon>
        <taxon>Magnoliopsida</taxon>
        <taxon>eudicotyledons</taxon>
        <taxon>Gunneridae</taxon>
        <taxon>Pentapetalae</taxon>
        <taxon>rosids</taxon>
        <taxon>fabids</taxon>
        <taxon>Fabales</taxon>
        <taxon>Fabaceae</taxon>
        <taxon>Papilionoideae</taxon>
        <taxon>50 kb inversion clade</taxon>
        <taxon>NPAAA clade</taxon>
        <taxon>Hologalegina</taxon>
        <taxon>IRL clade</taxon>
        <taxon>Trifolieae</taxon>
        <taxon>Trifolium</taxon>
    </lineage>
</organism>